<name>A0A1D1V0C6_RAMVA</name>
<feature type="transmembrane region" description="Helical" evidence="7">
    <location>
        <begin position="332"/>
        <end position="360"/>
    </location>
</feature>
<keyword evidence="2 6" id="KW-0813">Transport</keyword>
<dbReference type="PANTHER" id="PTHR23503">
    <property type="entry name" value="SOLUTE CARRIER FAMILY 2"/>
    <property type="match status" value="1"/>
</dbReference>
<dbReference type="EMBL" id="BDGG01000002">
    <property type="protein sequence ID" value="GAU94290.1"/>
    <property type="molecule type" value="Genomic_DNA"/>
</dbReference>
<dbReference type="SUPFAM" id="SSF103473">
    <property type="entry name" value="MFS general substrate transporter"/>
    <property type="match status" value="1"/>
</dbReference>
<evidence type="ECO:0000256" key="4">
    <source>
        <dbReference type="ARBA" id="ARBA00022989"/>
    </source>
</evidence>
<dbReference type="GO" id="GO:0015149">
    <property type="term" value="F:hexose transmembrane transporter activity"/>
    <property type="evidence" value="ECO:0007669"/>
    <property type="project" value="TreeGrafter"/>
</dbReference>
<evidence type="ECO:0000256" key="3">
    <source>
        <dbReference type="ARBA" id="ARBA00022692"/>
    </source>
</evidence>
<dbReference type="PANTHER" id="PTHR23503:SF8">
    <property type="entry name" value="FACILITATED GLUCOSE TRANSPORTER PROTEIN 1"/>
    <property type="match status" value="1"/>
</dbReference>
<dbReference type="PRINTS" id="PR00171">
    <property type="entry name" value="SUGRTRNSPORT"/>
</dbReference>
<evidence type="ECO:0000259" key="8">
    <source>
        <dbReference type="PROSITE" id="PS50850"/>
    </source>
</evidence>
<dbReference type="InterPro" id="IPR003663">
    <property type="entry name" value="Sugar/inositol_transpt"/>
</dbReference>
<evidence type="ECO:0000256" key="6">
    <source>
        <dbReference type="RuleBase" id="RU003346"/>
    </source>
</evidence>
<sequence>MQDIWCKAVAENEEHLVLSENAELNRIWAIVGATVGGGALLSLWSTNWWLKRFGSKNTMLINNFIGVVGTVLASLCVEAASFEMLIVGRFIWGVNIGISISVPPMYIAEISPASLRGATGTFPGVCFVGGAFTAVVLGLPQLLGTEQLWPVIFWLRAAPAVVFLLTLPFCRESPRYLLLRKNQAAAARRALTFFRGTQDVDGELRAIQLEGDSMLAGGCSKHVSLLGLFRHPFLRRLVIICTVVILCNQFSGVAPISIYTTAIFTKIGLSKLESLYGTVGFFFLQILAVLTSMLLMERAGRRLLLLGGFSVAALCLFGMTLFTALGKLSYLWANYVSMVCALVFIVAFNLGPAFLPFVLVPEMFPQSARSSAMTLVSAGCQLPNVAMTFLFPIADALIAEYTFLILGIILLAGTVYMYFNVIETKGKPLSVIQAELRQRFG</sequence>
<feature type="transmembrane region" description="Helical" evidence="7">
    <location>
        <begin position="151"/>
        <end position="170"/>
    </location>
</feature>
<evidence type="ECO:0000313" key="9">
    <source>
        <dbReference type="EMBL" id="GAU94290.1"/>
    </source>
</evidence>
<gene>
    <name evidence="9" type="primary">RvY_06090</name>
    <name evidence="9" type="synonym">RvY_06090.1</name>
    <name evidence="9" type="ORF">RvY_06090-1</name>
</gene>
<evidence type="ECO:0000313" key="10">
    <source>
        <dbReference type="Proteomes" id="UP000186922"/>
    </source>
</evidence>
<feature type="transmembrane region" description="Helical" evidence="7">
    <location>
        <begin position="120"/>
        <end position="139"/>
    </location>
</feature>
<evidence type="ECO:0000256" key="5">
    <source>
        <dbReference type="ARBA" id="ARBA00023136"/>
    </source>
</evidence>
<dbReference type="GO" id="GO:0016020">
    <property type="term" value="C:membrane"/>
    <property type="evidence" value="ECO:0007669"/>
    <property type="project" value="UniProtKB-SubCell"/>
</dbReference>
<comment type="subcellular location">
    <subcellularLocation>
        <location evidence="1">Membrane</location>
        <topology evidence="1">Multi-pass membrane protein</topology>
    </subcellularLocation>
</comment>
<evidence type="ECO:0000256" key="1">
    <source>
        <dbReference type="ARBA" id="ARBA00004141"/>
    </source>
</evidence>
<protein>
    <recommendedName>
        <fullName evidence="8">Major facilitator superfamily (MFS) profile domain-containing protein</fullName>
    </recommendedName>
</protein>
<dbReference type="NCBIfam" id="TIGR00879">
    <property type="entry name" value="SP"/>
    <property type="match status" value="1"/>
</dbReference>
<dbReference type="PROSITE" id="PS50850">
    <property type="entry name" value="MFS"/>
    <property type="match status" value="1"/>
</dbReference>
<keyword evidence="5 7" id="KW-0472">Membrane</keyword>
<dbReference type="STRING" id="947166.A0A1D1V0C6"/>
<reference evidence="9 10" key="1">
    <citation type="journal article" date="2016" name="Nat. Commun.">
        <title>Extremotolerant tardigrade genome and improved radiotolerance of human cultured cells by tardigrade-unique protein.</title>
        <authorList>
            <person name="Hashimoto T."/>
            <person name="Horikawa D.D."/>
            <person name="Saito Y."/>
            <person name="Kuwahara H."/>
            <person name="Kozuka-Hata H."/>
            <person name="Shin-I T."/>
            <person name="Minakuchi Y."/>
            <person name="Ohishi K."/>
            <person name="Motoyama A."/>
            <person name="Aizu T."/>
            <person name="Enomoto A."/>
            <person name="Kondo K."/>
            <person name="Tanaka S."/>
            <person name="Hara Y."/>
            <person name="Koshikawa S."/>
            <person name="Sagara H."/>
            <person name="Miura T."/>
            <person name="Yokobori S."/>
            <person name="Miyagawa K."/>
            <person name="Suzuki Y."/>
            <person name="Kubo T."/>
            <person name="Oyama M."/>
            <person name="Kohara Y."/>
            <person name="Fujiyama A."/>
            <person name="Arakawa K."/>
            <person name="Katayama T."/>
            <person name="Toyoda A."/>
            <person name="Kunieda T."/>
        </authorList>
    </citation>
    <scope>NUCLEOTIDE SEQUENCE [LARGE SCALE GENOMIC DNA]</scope>
    <source>
        <strain evidence="9 10">YOKOZUNA-1</strain>
    </source>
</reference>
<feature type="transmembrane region" description="Helical" evidence="7">
    <location>
        <begin position="303"/>
        <end position="326"/>
    </location>
</feature>
<proteinExistence type="inferred from homology"/>
<feature type="transmembrane region" description="Helical" evidence="7">
    <location>
        <begin position="398"/>
        <end position="419"/>
    </location>
</feature>
<evidence type="ECO:0000256" key="7">
    <source>
        <dbReference type="SAM" id="Phobius"/>
    </source>
</evidence>
<dbReference type="InterPro" id="IPR005829">
    <property type="entry name" value="Sugar_transporter_CS"/>
</dbReference>
<feature type="transmembrane region" description="Helical" evidence="7">
    <location>
        <begin position="60"/>
        <end position="80"/>
    </location>
</feature>
<comment type="caution">
    <text evidence="9">The sequence shown here is derived from an EMBL/GenBank/DDBJ whole genome shotgun (WGS) entry which is preliminary data.</text>
</comment>
<comment type="similarity">
    <text evidence="6">Belongs to the major facilitator superfamily. Sugar transporter (TC 2.A.1.1) family.</text>
</comment>
<accession>A0A1D1V0C6</accession>
<feature type="domain" description="Major facilitator superfamily (MFS) profile" evidence="8">
    <location>
        <begin position="1"/>
        <end position="425"/>
    </location>
</feature>
<dbReference type="PROSITE" id="PS00216">
    <property type="entry name" value="SUGAR_TRANSPORT_1"/>
    <property type="match status" value="1"/>
</dbReference>
<evidence type="ECO:0000256" key="2">
    <source>
        <dbReference type="ARBA" id="ARBA00022448"/>
    </source>
</evidence>
<feature type="transmembrane region" description="Helical" evidence="7">
    <location>
        <begin position="237"/>
        <end position="263"/>
    </location>
</feature>
<feature type="transmembrane region" description="Helical" evidence="7">
    <location>
        <begin position="86"/>
        <end position="108"/>
    </location>
</feature>
<feature type="transmembrane region" description="Helical" evidence="7">
    <location>
        <begin position="372"/>
        <end position="392"/>
    </location>
</feature>
<dbReference type="InterPro" id="IPR005828">
    <property type="entry name" value="MFS_sugar_transport-like"/>
</dbReference>
<organism evidence="9 10">
    <name type="scientific">Ramazzottius varieornatus</name>
    <name type="common">Water bear</name>
    <name type="synonym">Tardigrade</name>
    <dbReference type="NCBI Taxonomy" id="947166"/>
    <lineage>
        <taxon>Eukaryota</taxon>
        <taxon>Metazoa</taxon>
        <taxon>Ecdysozoa</taxon>
        <taxon>Tardigrada</taxon>
        <taxon>Eutardigrada</taxon>
        <taxon>Parachela</taxon>
        <taxon>Hypsibioidea</taxon>
        <taxon>Ramazzottiidae</taxon>
        <taxon>Ramazzottius</taxon>
    </lineage>
</organism>
<dbReference type="Gene3D" id="1.20.1250.20">
    <property type="entry name" value="MFS general substrate transporter like domains"/>
    <property type="match status" value="1"/>
</dbReference>
<keyword evidence="4 7" id="KW-1133">Transmembrane helix</keyword>
<dbReference type="Proteomes" id="UP000186922">
    <property type="component" value="Unassembled WGS sequence"/>
</dbReference>
<dbReference type="AlphaFoldDB" id="A0A1D1V0C6"/>
<feature type="transmembrane region" description="Helical" evidence="7">
    <location>
        <begin position="275"/>
        <end position="296"/>
    </location>
</feature>
<dbReference type="OrthoDB" id="4540492at2759"/>
<dbReference type="Pfam" id="PF00083">
    <property type="entry name" value="Sugar_tr"/>
    <property type="match status" value="1"/>
</dbReference>
<dbReference type="InterPro" id="IPR036259">
    <property type="entry name" value="MFS_trans_sf"/>
</dbReference>
<keyword evidence="10" id="KW-1185">Reference proteome</keyword>
<dbReference type="InterPro" id="IPR045263">
    <property type="entry name" value="GLUT"/>
</dbReference>
<dbReference type="PROSITE" id="PS00217">
    <property type="entry name" value="SUGAR_TRANSPORT_2"/>
    <property type="match status" value="1"/>
</dbReference>
<keyword evidence="3 7" id="KW-0812">Transmembrane</keyword>
<dbReference type="InterPro" id="IPR020846">
    <property type="entry name" value="MFS_dom"/>
</dbReference>
<feature type="transmembrane region" description="Helical" evidence="7">
    <location>
        <begin position="27"/>
        <end position="48"/>
    </location>
</feature>